<dbReference type="InterPro" id="IPR025238">
    <property type="entry name" value="DUF4184"/>
</dbReference>
<keyword evidence="3" id="KW-1185">Reference proteome</keyword>
<evidence type="ECO:0000313" key="2">
    <source>
        <dbReference type="EMBL" id="CAH1197727.1"/>
    </source>
</evidence>
<protein>
    <recommendedName>
        <fullName evidence="4">DUF4184 domain-containing protein</fullName>
    </recommendedName>
</protein>
<feature type="transmembrane region" description="Helical" evidence="1">
    <location>
        <begin position="302"/>
        <end position="322"/>
    </location>
</feature>
<proteinExistence type="predicted"/>
<feature type="transmembrane region" description="Helical" evidence="1">
    <location>
        <begin position="230"/>
        <end position="251"/>
    </location>
</feature>
<feature type="transmembrane region" description="Helical" evidence="1">
    <location>
        <begin position="52"/>
        <end position="73"/>
    </location>
</feature>
<keyword evidence="1" id="KW-0812">Transmembrane</keyword>
<keyword evidence="1" id="KW-1133">Transmembrane helix</keyword>
<reference evidence="2" key="1">
    <citation type="submission" date="2022-01" db="EMBL/GenBank/DDBJ databases">
        <authorList>
            <person name="Criscuolo A."/>
        </authorList>
    </citation>
    <scope>NUCLEOTIDE SEQUENCE</scope>
    <source>
        <strain evidence="2">CIP111893</strain>
    </source>
</reference>
<keyword evidence="1" id="KW-0472">Membrane</keyword>
<feature type="transmembrane region" description="Helical" evidence="1">
    <location>
        <begin position="199"/>
        <end position="218"/>
    </location>
</feature>
<name>A0ABN8G658_9BACL</name>
<comment type="caution">
    <text evidence="2">The sequence shown here is derived from an EMBL/GenBank/DDBJ whole genome shotgun (WGS) entry which is preliminary data.</text>
</comment>
<dbReference type="RefSeq" id="WP_236339247.1">
    <property type="nucleotide sequence ID" value="NZ_CAKMMF010000004.1"/>
</dbReference>
<feature type="transmembrane region" description="Helical" evidence="1">
    <location>
        <begin position="110"/>
        <end position="127"/>
    </location>
</feature>
<gene>
    <name evidence="2" type="ORF">PAECIP111893_00917</name>
</gene>
<evidence type="ECO:0008006" key="4">
    <source>
        <dbReference type="Google" id="ProtNLM"/>
    </source>
</evidence>
<feature type="transmembrane region" description="Helical" evidence="1">
    <location>
        <begin position="156"/>
        <end position="178"/>
    </location>
</feature>
<dbReference type="EMBL" id="CAKMMF010000004">
    <property type="protein sequence ID" value="CAH1197727.1"/>
    <property type="molecule type" value="Genomic_DNA"/>
</dbReference>
<organism evidence="2 3">
    <name type="scientific">Paenibacillus plantiphilus</name>
    <dbReference type="NCBI Taxonomy" id="2905650"/>
    <lineage>
        <taxon>Bacteria</taxon>
        <taxon>Bacillati</taxon>
        <taxon>Bacillota</taxon>
        <taxon>Bacilli</taxon>
        <taxon>Bacillales</taxon>
        <taxon>Paenibacillaceae</taxon>
        <taxon>Paenibacillus</taxon>
    </lineage>
</organism>
<evidence type="ECO:0000256" key="1">
    <source>
        <dbReference type="SAM" id="Phobius"/>
    </source>
</evidence>
<evidence type="ECO:0000313" key="3">
    <source>
        <dbReference type="Proteomes" id="UP000838686"/>
    </source>
</evidence>
<sequence>MPFTFSHPLFAVPLRRIAPKWLSVTGLVLGSMAPDMEYFMAMEPYRSIGHSLSGFLLLGLPLCIAIAYAFHMIMKPILPLFMPPQSGINHFVQHILNGQQSWQLRTAREWMVFVASLFIGFLTHLFMDSWTHTSGVFVKHFPLLNNKIAGEGIYHWLQYMTSVVGLMIPSALLLYRYWRWRSSVDRSSMKSVGRDRERFLLWTVCIAVATIMLAVKMVKSYGQIGLGDWIVAPLSAAMFGWFAASLLYAAIRRQRVGRVVILLVVTLVIMASYDAIQLQLLTWMHDLHRTITLTEFQQLNQLIWIVFCSAWAAAVIVSCRFVSKKG</sequence>
<accession>A0ABN8G658</accession>
<dbReference type="Pfam" id="PF13803">
    <property type="entry name" value="DUF4184"/>
    <property type="match status" value="1"/>
</dbReference>
<feature type="transmembrane region" description="Helical" evidence="1">
    <location>
        <begin position="260"/>
        <end position="282"/>
    </location>
</feature>
<dbReference type="Proteomes" id="UP000838686">
    <property type="component" value="Unassembled WGS sequence"/>
</dbReference>